<keyword evidence="8 14" id="KW-0863">Zinc-finger</keyword>
<reference evidence="17" key="2">
    <citation type="submission" date="2022-01" db="EMBL/GenBank/DDBJ databases">
        <authorList>
            <person name="Yamashiro T."/>
            <person name="Shiraishi A."/>
            <person name="Satake H."/>
            <person name="Nakayama K."/>
        </authorList>
    </citation>
    <scope>NUCLEOTIDE SEQUENCE</scope>
</reference>
<keyword evidence="18" id="KW-1185">Reference proteome</keyword>
<keyword evidence="11" id="KW-1133">Transmembrane helix</keyword>
<keyword evidence="9" id="KW-0833">Ubl conjugation pathway</keyword>
<comment type="catalytic activity">
    <reaction evidence="1">
        <text>S-ubiquitinyl-[E2 ubiquitin-conjugating enzyme]-L-cysteine + [acceptor protein]-L-lysine = [E2 ubiquitin-conjugating enzyme]-L-cysteine + N(6)-ubiquitinyl-[acceptor protein]-L-lysine.</text>
        <dbReference type="EC" id="2.3.2.27"/>
    </reaction>
</comment>
<dbReference type="Pfam" id="PF13639">
    <property type="entry name" value="zf-RING_2"/>
    <property type="match status" value="1"/>
</dbReference>
<evidence type="ECO:0000256" key="4">
    <source>
        <dbReference type="ARBA" id="ARBA00012483"/>
    </source>
</evidence>
<dbReference type="EMBL" id="BQNB010014653">
    <property type="protein sequence ID" value="GJT30786.1"/>
    <property type="molecule type" value="Genomic_DNA"/>
</dbReference>
<dbReference type="InterPro" id="IPR001841">
    <property type="entry name" value="Znf_RING"/>
</dbReference>
<dbReference type="PANTHER" id="PTHR46279">
    <property type="entry name" value="RING/U-BOX SUPERFAMILY PROTEIN"/>
    <property type="match status" value="1"/>
</dbReference>
<feature type="domain" description="RING-type" evidence="16">
    <location>
        <begin position="128"/>
        <end position="170"/>
    </location>
</feature>
<proteinExistence type="inferred from homology"/>
<evidence type="ECO:0000256" key="13">
    <source>
        <dbReference type="ARBA" id="ARBA00024209"/>
    </source>
</evidence>
<dbReference type="Proteomes" id="UP001151760">
    <property type="component" value="Unassembled WGS sequence"/>
</dbReference>
<evidence type="ECO:0000256" key="10">
    <source>
        <dbReference type="ARBA" id="ARBA00022833"/>
    </source>
</evidence>
<evidence type="ECO:0000256" key="7">
    <source>
        <dbReference type="ARBA" id="ARBA00022723"/>
    </source>
</evidence>
<organism evidence="17 18">
    <name type="scientific">Tanacetum coccineum</name>
    <dbReference type="NCBI Taxonomy" id="301880"/>
    <lineage>
        <taxon>Eukaryota</taxon>
        <taxon>Viridiplantae</taxon>
        <taxon>Streptophyta</taxon>
        <taxon>Embryophyta</taxon>
        <taxon>Tracheophyta</taxon>
        <taxon>Spermatophyta</taxon>
        <taxon>Magnoliopsida</taxon>
        <taxon>eudicotyledons</taxon>
        <taxon>Gunneridae</taxon>
        <taxon>Pentapetalae</taxon>
        <taxon>asterids</taxon>
        <taxon>campanulids</taxon>
        <taxon>Asterales</taxon>
        <taxon>Asteraceae</taxon>
        <taxon>Asteroideae</taxon>
        <taxon>Anthemideae</taxon>
        <taxon>Anthemidinae</taxon>
        <taxon>Tanacetum</taxon>
    </lineage>
</organism>
<keyword evidence="12" id="KW-0472">Membrane</keyword>
<dbReference type="SUPFAM" id="SSF57850">
    <property type="entry name" value="RING/U-box"/>
    <property type="match status" value="1"/>
</dbReference>
<evidence type="ECO:0000256" key="5">
    <source>
        <dbReference type="ARBA" id="ARBA00022679"/>
    </source>
</evidence>
<evidence type="ECO:0000256" key="14">
    <source>
        <dbReference type="PROSITE-ProRule" id="PRU00175"/>
    </source>
</evidence>
<accession>A0ABQ5CUP4</accession>
<name>A0ABQ5CUP4_9ASTR</name>
<protein>
    <recommendedName>
        <fullName evidence="4">RING-type E3 ubiquitin transferase</fullName>
        <ecNumber evidence="4">2.3.2.27</ecNumber>
    </recommendedName>
</protein>
<comment type="pathway">
    <text evidence="3">Protein modification; protein ubiquitination.</text>
</comment>
<dbReference type="InterPro" id="IPR013083">
    <property type="entry name" value="Znf_RING/FYVE/PHD"/>
</dbReference>
<evidence type="ECO:0000256" key="3">
    <source>
        <dbReference type="ARBA" id="ARBA00004906"/>
    </source>
</evidence>
<evidence type="ECO:0000256" key="9">
    <source>
        <dbReference type="ARBA" id="ARBA00022786"/>
    </source>
</evidence>
<evidence type="ECO:0000256" key="15">
    <source>
        <dbReference type="SAM" id="MobiDB-lite"/>
    </source>
</evidence>
<evidence type="ECO:0000256" key="2">
    <source>
        <dbReference type="ARBA" id="ARBA00004167"/>
    </source>
</evidence>
<dbReference type="InterPro" id="IPR046948">
    <property type="entry name" value="ATL20-22-like"/>
</dbReference>
<evidence type="ECO:0000256" key="12">
    <source>
        <dbReference type="ARBA" id="ARBA00023136"/>
    </source>
</evidence>
<keyword evidence="5" id="KW-0808">Transferase</keyword>
<evidence type="ECO:0000256" key="6">
    <source>
        <dbReference type="ARBA" id="ARBA00022692"/>
    </source>
</evidence>
<gene>
    <name evidence="17" type="ORF">Tco_0911061</name>
</gene>
<keyword evidence="6" id="KW-0812">Transmembrane</keyword>
<evidence type="ECO:0000313" key="18">
    <source>
        <dbReference type="Proteomes" id="UP001151760"/>
    </source>
</evidence>
<dbReference type="PANTHER" id="PTHR46279:SF31">
    <property type="entry name" value="RING-H2 FINGER PROTEIN ATL20-LIKE ISOFORM X1"/>
    <property type="match status" value="1"/>
</dbReference>
<dbReference type="Gene3D" id="3.30.40.10">
    <property type="entry name" value="Zinc/RING finger domain, C3HC4 (zinc finger)"/>
    <property type="match status" value="1"/>
</dbReference>
<comment type="subcellular location">
    <subcellularLocation>
        <location evidence="2">Membrane</location>
        <topology evidence="2">Single-pass membrane protein</topology>
    </subcellularLocation>
</comment>
<comment type="caution">
    <text evidence="17">The sequence shown here is derived from an EMBL/GenBank/DDBJ whole genome shotgun (WGS) entry which is preliminary data.</text>
</comment>
<sequence>MALGSKFIGELYCEVSGKTCGFKNDYGETNCIASSSSSSNGGISRGAKYRISLGISIPRLVFLISLANYISKLGSYNQDQRENIELLSIAITRRPPSTTALDKPTIESYPSTVLGENCELPKDHHVTCAICLSDYKPKDAVRTIPECNHYFHADCIDEWLKLNVTCPVCRKSPQSSSFVTSSSSVSSSSLDSTNSSHTTTSGGPT</sequence>
<dbReference type="CDD" id="cd16461">
    <property type="entry name" value="RING-H2_EL5-like"/>
    <property type="match status" value="1"/>
</dbReference>
<evidence type="ECO:0000256" key="8">
    <source>
        <dbReference type="ARBA" id="ARBA00022771"/>
    </source>
</evidence>
<evidence type="ECO:0000256" key="1">
    <source>
        <dbReference type="ARBA" id="ARBA00000900"/>
    </source>
</evidence>
<feature type="region of interest" description="Disordered" evidence="15">
    <location>
        <begin position="172"/>
        <end position="205"/>
    </location>
</feature>
<evidence type="ECO:0000256" key="11">
    <source>
        <dbReference type="ARBA" id="ARBA00022989"/>
    </source>
</evidence>
<reference evidence="17" key="1">
    <citation type="journal article" date="2022" name="Int. J. Mol. Sci.">
        <title>Draft Genome of Tanacetum Coccineum: Genomic Comparison of Closely Related Tanacetum-Family Plants.</title>
        <authorList>
            <person name="Yamashiro T."/>
            <person name="Shiraishi A."/>
            <person name="Nakayama K."/>
            <person name="Satake H."/>
        </authorList>
    </citation>
    <scope>NUCLEOTIDE SEQUENCE</scope>
</reference>
<keyword evidence="7" id="KW-0479">Metal-binding</keyword>
<evidence type="ECO:0000313" key="17">
    <source>
        <dbReference type="EMBL" id="GJT30786.1"/>
    </source>
</evidence>
<evidence type="ECO:0000259" key="16">
    <source>
        <dbReference type="PROSITE" id="PS50089"/>
    </source>
</evidence>
<keyword evidence="10" id="KW-0862">Zinc</keyword>
<comment type="similarity">
    <text evidence="13">Belongs to the RING-type zinc finger family. ATL subfamily.</text>
</comment>
<dbReference type="PROSITE" id="PS50089">
    <property type="entry name" value="ZF_RING_2"/>
    <property type="match status" value="1"/>
</dbReference>
<dbReference type="EC" id="2.3.2.27" evidence="4"/>
<dbReference type="SMART" id="SM00184">
    <property type="entry name" value="RING"/>
    <property type="match status" value="1"/>
</dbReference>